<dbReference type="InterPro" id="IPR027417">
    <property type="entry name" value="P-loop_NTPase"/>
</dbReference>
<evidence type="ECO:0000313" key="6">
    <source>
        <dbReference type="Proteomes" id="UP000733611"/>
    </source>
</evidence>
<dbReference type="PANTHER" id="PTHR45766:SF6">
    <property type="entry name" value="SWI_SNF-RELATED MATRIX-ASSOCIATED ACTIN-DEPENDENT REGULATOR OF CHROMATIN SUBFAMILY A-LIKE PROTEIN 1"/>
    <property type="match status" value="1"/>
</dbReference>
<proteinExistence type="predicted"/>
<protein>
    <submittedName>
        <fullName evidence="5">DEAD/DEAH box helicase family protein</fullName>
    </submittedName>
</protein>
<evidence type="ECO:0000259" key="3">
    <source>
        <dbReference type="PROSITE" id="PS51192"/>
    </source>
</evidence>
<dbReference type="GO" id="GO:0003677">
    <property type="term" value="F:DNA binding"/>
    <property type="evidence" value="ECO:0007669"/>
    <property type="project" value="InterPro"/>
</dbReference>
<dbReference type="PROSITE" id="PS51194">
    <property type="entry name" value="HELICASE_CTER"/>
    <property type="match status" value="1"/>
</dbReference>
<feature type="domain" description="Helicase C-terminal" evidence="4">
    <location>
        <begin position="857"/>
        <end position="1090"/>
    </location>
</feature>
<dbReference type="InterPro" id="IPR038718">
    <property type="entry name" value="SNF2-like_sf"/>
</dbReference>
<dbReference type="GO" id="GO:0005524">
    <property type="term" value="F:ATP binding"/>
    <property type="evidence" value="ECO:0007669"/>
    <property type="project" value="InterPro"/>
</dbReference>
<dbReference type="SMART" id="SM00490">
    <property type="entry name" value="HELICc"/>
    <property type="match status" value="1"/>
</dbReference>
<dbReference type="Proteomes" id="UP000733611">
    <property type="component" value="Unassembled WGS sequence"/>
</dbReference>
<dbReference type="Gene3D" id="3.40.50.300">
    <property type="entry name" value="P-loop containing nucleotide triphosphate hydrolases"/>
    <property type="match status" value="1"/>
</dbReference>
<dbReference type="GO" id="GO:0016787">
    <property type="term" value="F:hydrolase activity"/>
    <property type="evidence" value="ECO:0007669"/>
    <property type="project" value="UniProtKB-KW"/>
</dbReference>
<dbReference type="GO" id="GO:0006281">
    <property type="term" value="P:DNA repair"/>
    <property type="evidence" value="ECO:0007669"/>
    <property type="project" value="TreeGrafter"/>
</dbReference>
<dbReference type="CDD" id="cd18793">
    <property type="entry name" value="SF2_C_SNF"/>
    <property type="match status" value="1"/>
</dbReference>
<evidence type="ECO:0000313" key="5">
    <source>
        <dbReference type="EMBL" id="MBU3844360.1"/>
    </source>
</evidence>
<feature type="domain" description="Helicase ATP-binding" evidence="3">
    <location>
        <begin position="306"/>
        <end position="485"/>
    </location>
</feature>
<keyword evidence="5" id="KW-0547">Nucleotide-binding</keyword>
<keyword evidence="1" id="KW-0378">Hydrolase</keyword>
<comment type="caution">
    <text evidence="5">The sequence shown here is derived from an EMBL/GenBank/DDBJ whole genome shotgun (WGS) entry which is preliminary data.</text>
</comment>
<organism evidence="5 6">
    <name type="scientific">Candidatus Anaerobiospirillum pullicola</name>
    <dbReference type="NCBI Taxonomy" id="2838451"/>
    <lineage>
        <taxon>Bacteria</taxon>
        <taxon>Pseudomonadati</taxon>
        <taxon>Pseudomonadota</taxon>
        <taxon>Gammaproteobacteria</taxon>
        <taxon>Aeromonadales</taxon>
        <taxon>Succinivibrionaceae</taxon>
        <taxon>Anaerobiospirillum</taxon>
    </lineage>
</organism>
<name>A0A948WY10_9GAMM</name>
<sequence length="1364" mass="153291">MESGSTIHNDLTFFTGTNSAELKADLKQQLAAHSSVFVLASSFSIYAFKELRECLEQVDGFYFLFTTPTFTDDLDKALGLCAPAMSLDAGEAPIAREFYIPRLTRERNLYGTTYELRLNPQILDLKTTARSCAQFLQLKAHFRTLTDPNTQIKTGYMLIAAPESANADDDTATDTAHSSAVYYPVNDFTQDNLGLCEQLSLPPISLNVINKTYKSEIIDRLSTHFAQLWQDQHSHDVKATVLSRLEQAYVEHSPEAIYYHTLYHVLYPLLDDEREDPMLQDKARLKEKLIWNTLHDFQKDAVRGIISKLEQYRCCILADSVGLGKTFTALAVIKYYELRNSHVLVLCPKKLSDNWSTFNNNYKDNIFREDEFHYDLLYHTDLNRSQGYSNGKDLTRFDWSVYDLIVIDESHNFRNGAKNGLSDTSANAAASGTNGQNVGLTRYQQLIRKAISNTKYQPKVLMLSATPVNNRFNDLKNQLLIPYAGSTETMDRVLYPRTRALAKSASNSRTTNKEHERHATNKPKPLTGLDRLRALQAASTPVPPATAQEPAPQTITAPAPHSVAATSCATPAKDELKPLKSTEKIFAQAQRVFTGWSKLPPEQRTPDRLVKNLSIDFFELLDQLTIARSRRHIEQNYDMTAIGHFPRRLPPKTLTPQFMVVDATTQDKLITYQDIYKELSRLHMSIYTPSKFILASRRAKYEQEQGRGQGTAANIDQRGREQGIKRLMTVNLLKRLESSVASFRLTVARMQTNINNALKQITKFKQHPSYDLDQDSLFSDQPRRQDLISTPVINSEEYDFDAEDENSCELYVGSKTQQISLADMDYLSWERDLIEDFDILQSLILSTAEITPQHDGKIQCLLHELEHKITHPLNGNNRKAIIFTAFADTANYLYDCLAPVLLARYNLHTALVTGTGNNKCTLKELQKRSSKRGGSDHASGADRTNGSDRVSSAERASGSDNVSCSVNQLLTYFSPVSKHKEQLYPHDDLCIDILIATDCISEGQNLQDCDYLVNYDIHWNPVRIIQRFGRVDRLNSKNESVQLVNFWPDISLDEYINLKTRVESRMAISVLSSTGVSSDDPFNPQNERLSKLSAEEKDELMELSYRKTQLEKLRHEVVDLEDMGSGVSILDLGFSDFRMDLKQYLSTKQGRLNADRFPLGAHAVVSATDKHPPGLILVLKKLGDAAAAHRYSAVAAINAREQRLNRAAGSGADNSASSGATAAMGRGKGGSGKNSGSSPLEPYYLVYINARGELIHNQLQPKVVLDSLRALCKNQSSPDAQLCQRFNRATKDGQNLGQISALLSQAIDGIAQKESDQSFMQLFKNNVFTFAQDKLKVDDFELICMLVVLNTGHPTPERRPTPKL</sequence>
<dbReference type="SUPFAM" id="SSF52540">
    <property type="entry name" value="P-loop containing nucleoside triphosphate hydrolases"/>
    <property type="match status" value="2"/>
</dbReference>
<dbReference type="PROSITE" id="PS51192">
    <property type="entry name" value="HELICASE_ATP_BIND_1"/>
    <property type="match status" value="1"/>
</dbReference>
<dbReference type="PANTHER" id="PTHR45766">
    <property type="entry name" value="DNA ANNEALING HELICASE AND ENDONUCLEASE ZRANB3 FAMILY MEMBER"/>
    <property type="match status" value="1"/>
</dbReference>
<reference evidence="5" key="2">
    <citation type="submission" date="2021-04" db="EMBL/GenBank/DDBJ databases">
        <authorList>
            <person name="Gilroy R."/>
        </authorList>
    </citation>
    <scope>NUCLEOTIDE SEQUENCE</scope>
    <source>
        <strain evidence="5">378</strain>
    </source>
</reference>
<reference evidence="5" key="1">
    <citation type="journal article" date="2021" name="PeerJ">
        <title>Extensive microbial diversity within the chicken gut microbiome revealed by metagenomics and culture.</title>
        <authorList>
            <person name="Gilroy R."/>
            <person name="Ravi A."/>
            <person name="Getino M."/>
            <person name="Pursley I."/>
            <person name="Horton D.L."/>
            <person name="Alikhan N.F."/>
            <person name="Baker D."/>
            <person name="Gharbi K."/>
            <person name="Hall N."/>
            <person name="Watson M."/>
            <person name="Adriaenssens E.M."/>
            <person name="Foster-Nyarko E."/>
            <person name="Jarju S."/>
            <person name="Secka A."/>
            <person name="Antonio M."/>
            <person name="Oren A."/>
            <person name="Chaudhuri R.R."/>
            <person name="La Ragione R."/>
            <person name="Hildebrand F."/>
            <person name="Pallen M.J."/>
        </authorList>
    </citation>
    <scope>NUCLEOTIDE SEQUENCE</scope>
    <source>
        <strain evidence="5">378</strain>
    </source>
</reference>
<feature type="region of interest" description="Disordered" evidence="2">
    <location>
        <begin position="1208"/>
        <end position="1236"/>
    </location>
</feature>
<evidence type="ECO:0000259" key="4">
    <source>
        <dbReference type="PROSITE" id="PS51194"/>
    </source>
</evidence>
<evidence type="ECO:0000256" key="1">
    <source>
        <dbReference type="ARBA" id="ARBA00022801"/>
    </source>
</evidence>
<keyword evidence="5" id="KW-0347">Helicase</keyword>
<dbReference type="GO" id="GO:0031297">
    <property type="term" value="P:replication fork processing"/>
    <property type="evidence" value="ECO:0007669"/>
    <property type="project" value="TreeGrafter"/>
</dbReference>
<dbReference type="Pfam" id="PF00271">
    <property type="entry name" value="Helicase_C"/>
    <property type="match status" value="1"/>
</dbReference>
<gene>
    <name evidence="5" type="ORF">H9847_05760</name>
</gene>
<dbReference type="InterPro" id="IPR001650">
    <property type="entry name" value="Helicase_C-like"/>
</dbReference>
<dbReference type="InterPro" id="IPR014001">
    <property type="entry name" value="Helicase_ATP-bd"/>
</dbReference>
<feature type="region of interest" description="Disordered" evidence="2">
    <location>
        <begin position="502"/>
        <end position="528"/>
    </location>
</feature>
<dbReference type="SMART" id="SM00487">
    <property type="entry name" value="DEXDc"/>
    <property type="match status" value="1"/>
</dbReference>
<keyword evidence="5" id="KW-0067">ATP-binding</keyword>
<feature type="compositionally biased region" description="Low complexity" evidence="2">
    <location>
        <begin position="1208"/>
        <end position="1225"/>
    </location>
</feature>
<feature type="region of interest" description="Disordered" evidence="2">
    <location>
        <begin position="925"/>
        <end position="960"/>
    </location>
</feature>
<dbReference type="EMBL" id="JAHLFE010000113">
    <property type="protein sequence ID" value="MBU3844360.1"/>
    <property type="molecule type" value="Genomic_DNA"/>
</dbReference>
<evidence type="ECO:0000256" key="2">
    <source>
        <dbReference type="SAM" id="MobiDB-lite"/>
    </source>
</evidence>
<dbReference type="InterPro" id="IPR006935">
    <property type="entry name" value="Helicase/UvrB_N"/>
</dbReference>
<dbReference type="InterPro" id="IPR049730">
    <property type="entry name" value="SNF2/RAD54-like_C"/>
</dbReference>
<dbReference type="GO" id="GO:0004386">
    <property type="term" value="F:helicase activity"/>
    <property type="evidence" value="ECO:0007669"/>
    <property type="project" value="UniProtKB-KW"/>
</dbReference>
<dbReference type="Pfam" id="PF04851">
    <property type="entry name" value="ResIII"/>
    <property type="match status" value="1"/>
</dbReference>
<accession>A0A948WY10</accession>
<dbReference type="Gene3D" id="3.40.50.10810">
    <property type="entry name" value="Tandem AAA-ATPase domain"/>
    <property type="match status" value="1"/>
</dbReference>